<feature type="compositionally biased region" description="Basic residues" evidence="1">
    <location>
        <begin position="18"/>
        <end position="27"/>
    </location>
</feature>
<dbReference type="InParanoid" id="Q015V8"/>
<evidence type="ECO:0000313" key="3">
    <source>
        <dbReference type="Proteomes" id="UP000009170"/>
    </source>
</evidence>
<reference evidence="2 3" key="2">
    <citation type="journal article" date="2014" name="BMC Genomics">
        <title>An improved genome of the model marine alga Ostreococcus tauri unfolds by assessing Illumina de novo assemblies.</title>
        <authorList>
            <person name="Blanc-Mathieu R."/>
            <person name="Verhelst B."/>
            <person name="Derelle E."/>
            <person name="Rombauts S."/>
            <person name="Bouget F.Y."/>
            <person name="Carre I."/>
            <person name="Chateau A."/>
            <person name="Eyre-Walker A."/>
            <person name="Grimsley N."/>
            <person name="Moreau H."/>
            <person name="Piegu B."/>
            <person name="Rivals E."/>
            <person name="Schackwitz W."/>
            <person name="Van de Peer Y."/>
            <person name="Piganeau G."/>
        </authorList>
    </citation>
    <scope>NUCLEOTIDE SEQUENCE [LARGE SCALE GENOMIC DNA]</scope>
    <source>
        <strain evidence="3">OTTH 0595 / CCAP 157/2 / RCC745</strain>
    </source>
</reference>
<comment type="caution">
    <text evidence="2">The sequence shown here is derived from an EMBL/GenBank/DDBJ whole genome shotgun (WGS) entry which is preliminary data.</text>
</comment>
<dbReference type="OrthoDB" id="497571at2759"/>
<dbReference type="RefSeq" id="XP_003080154.1">
    <property type="nucleotide sequence ID" value="XM_003080106.1"/>
</dbReference>
<organism evidence="2 3">
    <name type="scientific">Ostreococcus tauri</name>
    <name type="common">Marine green alga</name>
    <dbReference type="NCBI Taxonomy" id="70448"/>
    <lineage>
        <taxon>Eukaryota</taxon>
        <taxon>Viridiplantae</taxon>
        <taxon>Chlorophyta</taxon>
        <taxon>Mamiellophyceae</taxon>
        <taxon>Mamiellales</taxon>
        <taxon>Bathycoccaceae</taxon>
        <taxon>Ostreococcus</taxon>
    </lineage>
</organism>
<dbReference type="EMBL" id="CAID01000007">
    <property type="protein sequence ID" value="CAL54321.1"/>
    <property type="molecule type" value="Genomic_DNA"/>
</dbReference>
<dbReference type="Proteomes" id="UP000009170">
    <property type="component" value="Unassembled WGS sequence"/>
</dbReference>
<protein>
    <submittedName>
        <fullName evidence="2">Unnamed product</fullName>
    </submittedName>
</protein>
<accession>Q015V8</accession>
<keyword evidence="3" id="KW-1185">Reference proteome</keyword>
<dbReference type="OMA" id="MWASSIA"/>
<name>Q015V8_OSTTA</name>
<gene>
    <name evidence="2" type="ORF">OT_ostta07g00500</name>
</gene>
<reference evidence="3" key="1">
    <citation type="journal article" date="2006" name="Proc. Natl. Acad. Sci. U.S.A.">
        <title>Genome analysis of the smallest free-living eukaryote Ostreococcus tauri unveils many unique features.</title>
        <authorList>
            <person name="Derelle E."/>
            <person name="Ferraz C."/>
            <person name="Rombauts S."/>
            <person name="Rouze P."/>
            <person name="Worden A.Z."/>
            <person name="Robbens S."/>
            <person name="Partensky F."/>
            <person name="Degroeve S."/>
            <person name="Echeynie S."/>
            <person name="Cooke R."/>
            <person name="Saeys Y."/>
            <person name="Wuyts J."/>
            <person name="Jabbari K."/>
            <person name="Bowler C."/>
            <person name="Panaud O."/>
            <person name="Piegu B."/>
            <person name="Ball S.G."/>
            <person name="Ral J.-P."/>
            <person name="Bouget F.-Y."/>
            <person name="Piganeau G."/>
            <person name="De Baets B."/>
            <person name="Picard A."/>
            <person name="Delseny M."/>
            <person name="Demaille J."/>
            <person name="Van de Peer Y."/>
            <person name="Moreau H."/>
        </authorList>
    </citation>
    <scope>NUCLEOTIDE SEQUENCE [LARGE SCALE GENOMIC DNA]</scope>
    <source>
        <strain evidence="3">OTTH 0595 / CCAP 157/2 / RCC745</strain>
    </source>
</reference>
<evidence type="ECO:0000313" key="2">
    <source>
        <dbReference type="EMBL" id="CAL54321.1"/>
    </source>
</evidence>
<feature type="region of interest" description="Disordered" evidence="1">
    <location>
        <begin position="18"/>
        <end position="37"/>
    </location>
</feature>
<feature type="region of interest" description="Disordered" evidence="1">
    <location>
        <begin position="47"/>
        <end position="73"/>
    </location>
</feature>
<evidence type="ECO:0000256" key="1">
    <source>
        <dbReference type="SAM" id="MobiDB-lite"/>
    </source>
</evidence>
<sequence>MTVSRLAPVHHRSICVPKSRSRRRTKPRAADANDSLGNLDALLSGGITSEDERVVGPSSSDDEPTTSSGTQRVTRAVEVRLNDETVARVELEVASATSRLVRATMKSPLGIVFEDVEGALTVVEFFDESDLGPRGRGIRIGDVLRATSAMIPEMQYPKLNVLGGGVGRPGWRRVMYTTACDLDGNLDDVTFDQAMKAIGSNAKAGDYDVELVFERRATD</sequence>
<dbReference type="KEGG" id="ota:OT_ostta07g00500"/>
<dbReference type="GeneID" id="9837306"/>
<dbReference type="AlphaFoldDB" id="Q015V8"/>
<proteinExistence type="predicted"/>